<keyword evidence="1" id="KW-1133">Transmembrane helix</keyword>
<reference evidence="2 4" key="2">
    <citation type="journal article" date="2014" name="BMC Genomics">
        <title>An improved genome release (version Mt4.0) for the model legume Medicago truncatula.</title>
        <authorList>
            <person name="Tang H."/>
            <person name="Krishnakumar V."/>
            <person name="Bidwell S."/>
            <person name="Rosen B."/>
            <person name="Chan A."/>
            <person name="Zhou S."/>
            <person name="Gentzbittel L."/>
            <person name="Childs K.L."/>
            <person name="Yandell M."/>
            <person name="Gundlach H."/>
            <person name="Mayer K.F."/>
            <person name="Schwartz D.C."/>
            <person name="Town C.D."/>
        </authorList>
    </citation>
    <scope>GENOME REANNOTATION</scope>
    <source>
        <strain evidence="2">A17</strain>
        <strain evidence="3 4">cv. Jemalong A17</strain>
    </source>
</reference>
<evidence type="ECO:0000313" key="2">
    <source>
        <dbReference type="EMBL" id="KEH37029.1"/>
    </source>
</evidence>
<reference evidence="2 4" key="1">
    <citation type="journal article" date="2011" name="Nature">
        <title>The Medicago genome provides insight into the evolution of rhizobial symbioses.</title>
        <authorList>
            <person name="Young N.D."/>
            <person name="Debelle F."/>
            <person name="Oldroyd G.E."/>
            <person name="Geurts R."/>
            <person name="Cannon S.B."/>
            <person name="Udvardi M.K."/>
            <person name="Benedito V.A."/>
            <person name="Mayer K.F."/>
            <person name="Gouzy J."/>
            <person name="Schoof H."/>
            <person name="Van de Peer Y."/>
            <person name="Proost S."/>
            <person name="Cook D.R."/>
            <person name="Meyers B.C."/>
            <person name="Spannagl M."/>
            <person name="Cheung F."/>
            <person name="De Mita S."/>
            <person name="Krishnakumar V."/>
            <person name="Gundlach H."/>
            <person name="Zhou S."/>
            <person name="Mudge J."/>
            <person name="Bharti A.K."/>
            <person name="Murray J.D."/>
            <person name="Naoumkina M.A."/>
            <person name="Rosen B."/>
            <person name="Silverstein K.A."/>
            <person name="Tang H."/>
            <person name="Rombauts S."/>
            <person name="Zhao P.X."/>
            <person name="Zhou P."/>
            <person name="Barbe V."/>
            <person name="Bardou P."/>
            <person name="Bechner M."/>
            <person name="Bellec A."/>
            <person name="Berger A."/>
            <person name="Berges H."/>
            <person name="Bidwell S."/>
            <person name="Bisseling T."/>
            <person name="Choisne N."/>
            <person name="Couloux A."/>
            <person name="Denny R."/>
            <person name="Deshpande S."/>
            <person name="Dai X."/>
            <person name="Doyle J.J."/>
            <person name="Dudez A.M."/>
            <person name="Farmer A.D."/>
            <person name="Fouteau S."/>
            <person name="Franken C."/>
            <person name="Gibelin C."/>
            <person name="Gish J."/>
            <person name="Goldstein S."/>
            <person name="Gonzalez A.J."/>
            <person name="Green P.J."/>
            <person name="Hallab A."/>
            <person name="Hartog M."/>
            <person name="Hua A."/>
            <person name="Humphray S.J."/>
            <person name="Jeong D.H."/>
            <person name="Jing Y."/>
            <person name="Jocker A."/>
            <person name="Kenton S.M."/>
            <person name="Kim D.J."/>
            <person name="Klee K."/>
            <person name="Lai H."/>
            <person name="Lang C."/>
            <person name="Lin S."/>
            <person name="Macmil S.L."/>
            <person name="Magdelenat G."/>
            <person name="Matthews L."/>
            <person name="McCorrison J."/>
            <person name="Monaghan E.L."/>
            <person name="Mun J.H."/>
            <person name="Najar F.Z."/>
            <person name="Nicholson C."/>
            <person name="Noirot C."/>
            <person name="O'Bleness M."/>
            <person name="Paule C.R."/>
            <person name="Poulain J."/>
            <person name="Prion F."/>
            <person name="Qin B."/>
            <person name="Qu C."/>
            <person name="Retzel E.F."/>
            <person name="Riddle C."/>
            <person name="Sallet E."/>
            <person name="Samain S."/>
            <person name="Samson N."/>
            <person name="Sanders I."/>
            <person name="Saurat O."/>
            <person name="Scarpelli C."/>
            <person name="Schiex T."/>
            <person name="Segurens B."/>
            <person name="Severin A.J."/>
            <person name="Sherrier D.J."/>
            <person name="Shi R."/>
            <person name="Sims S."/>
            <person name="Singer S.R."/>
            <person name="Sinharoy S."/>
            <person name="Sterck L."/>
            <person name="Viollet A."/>
            <person name="Wang B.B."/>
            <person name="Wang K."/>
            <person name="Wang M."/>
            <person name="Wang X."/>
            <person name="Warfsmann J."/>
            <person name="Weissenbach J."/>
            <person name="White D.D."/>
            <person name="White J.D."/>
            <person name="Wiley G.B."/>
            <person name="Wincker P."/>
            <person name="Xing Y."/>
            <person name="Yang L."/>
            <person name="Yao Z."/>
            <person name="Ying F."/>
            <person name="Zhai J."/>
            <person name="Zhou L."/>
            <person name="Zuber A."/>
            <person name="Denarie J."/>
            <person name="Dixon R.A."/>
            <person name="May G.D."/>
            <person name="Schwartz D.C."/>
            <person name="Rogers J."/>
            <person name="Quetier F."/>
            <person name="Town C.D."/>
            <person name="Roe B.A."/>
        </authorList>
    </citation>
    <scope>NUCLEOTIDE SEQUENCE [LARGE SCALE GENOMIC DNA]</scope>
    <source>
        <strain evidence="2">A17</strain>
        <strain evidence="3 4">cv. Jemalong A17</strain>
    </source>
</reference>
<gene>
    <name evidence="2" type="ordered locus">MTR_2g029240</name>
</gene>
<sequence>MARTLVEREIREGCKFIHTSSDGYGLLAAVDFLFGLFCVIVTAKICIIILMFAAGGKRNYLSKFKYLYYFGAIFSKEEDAKIKRRPGVLVVVPDSSVSLQHQQYVSF</sequence>
<dbReference type="AlphaFoldDB" id="A0A072V4U3"/>
<keyword evidence="1" id="KW-0472">Membrane</keyword>
<organism evidence="2 4">
    <name type="scientific">Medicago truncatula</name>
    <name type="common">Barrel medic</name>
    <name type="synonym">Medicago tribuloides</name>
    <dbReference type="NCBI Taxonomy" id="3880"/>
    <lineage>
        <taxon>Eukaryota</taxon>
        <taxon>Viridiplantae</taxon>
        <taxon>Streptophyta</taxon>
        <taxon>Embryophyta</taxon>
        <taxon>Tracheophyta</taxon>
        <taxon>Spermatophyta</taxon>
        <taxon>Magnoliopsida</taxon>
        <taxon>eudicotyledons</taxon>
        <taxon>Gunneridae</taxon>
        <taxon>Pentapetalae</taxon>
        <taxon>rosids</taxon>
        <taxon>fabids</taxon>
        <taxon>Fabales</taxon>
        <taxon>Fabaceae</taxon>
        <taxon>Papilionoideae</taxon>
        <taxon>50 kb inversion clade</taxon>
        <taxon>NPAAA clade</taxon>
        <taxon>Hologalegina</taxon>
        <taxon>IRL clade</taxon>
        <taxon>Trifolieae</taxon>
        <taxon>Medicago</taxon>
    </lineage>
</organism>
<dbReference type="EMBL" id="CM001218">
    <property type="protein sequence ID" value="KEH37029.1"/>
    <property type="molecule type" value="Genomic_DNA"/>
</dbReference>
<evidence type="ECO:0000313" key="3">
    <source>
        <dbReference type="EnsemblPlants" id="KEH37029"/>
    </source>
</evidence>
<dbReference type="HOGENOM" id="CLU_2213809_0_0_1"/>
<name>A0A072V4U3_MEDTR</name>
<dbReference type="Proteomes" id="UP000002051">
    <property type="component" value="Chromosome 2"/>
</dbReference>
<evidence type="ECO:0000256" key="1">
    <source>
        <dbReference type="SAM" id="Phobius"/>
    </source>
</evidence>
<keyword evidence="1 2" id="KW-0812">Transmembrane</keyword>
<keyword evidence="4" id="KW-1185">Reference proteome</keyword>
<dbReference type="GO" id="GO:0080156">
    <property type="term" value="P:mitochondrial mRNA modification"/>
    <property type="evidence" value="ECO:0000318"/>
    <property type="project" value="GO_Central"/>
</dbReference>
<feature type="transmembrane region" description="Helical" evidence="1">
    <location>
        <begin position="32"/>
        <end position="55"/>
    </location>
</feature>
<evidence type="ECO:0000313" key="4">
    <source>
        <dbReference type="Proteomes" id="UP000002051"/>
    </source>
</evidence>
<proteinExistence type="predicted"/>
<accession>A0A072V4U3</accession>
<dbReference type="EnsemblPlants" id="KEH37029">
    <property type="protein sequence ID" value="KEH37029"/>
    <property type="gene ID" value="MTR_2g029240"/>
</dbReference>
<reference evidence="3" key="3">
    <citation type="submission" date="2015-04" db="UniProtKB">
        <authorList>
            <consortium name="EnsemblPlants"/>
        </authorList>
    </citation>
    <scope>IDENTIFICATION</scope>
    <source>
        <strain evidence="3">cv. Jemalong A17</strain>
    </source>
</reference>
<dbReference type="GO" id="GO:0005739">
    <property type="term" value="C:mitochondrion"/>
    <property type="evidence" value="ECO:0000318"/>
    <property type="project" value="GO_Central"/>
</dbReference>
<protein>
    <submittedName>
        <fullName evidence="2">Transmembrane protein, putative</fullName>
    </submittedName>
</protein>